<reference evidence="2" key="1">
    <citation type="submission" date="2023-04" db="EMBL/GenBank/DDBJ databases">
        <title>The human skin virome in hidradenitis suppurativa patients.</title>
        <authorList>
            <person name="Jansen D."/>
        </authorList>
    </citation>
    <scope>NUCLEOTIDE SEQUENCE</scope>
    <source>
        <strain evidence="2">VC3_JansenPhageE</strain>
    </source>
</reference>
<dbReference type="InterPro" id="IPR018873">
    <property type="entry name" value="KilA-N_DNA-bd_domain"/>
</dbReference>
<evidence type="ECO:0000259" key="1">
    <source>
        <dbReference type="Pfam" id="PF10543"/>
    </source>
</evidence>
<sequence>MNSITINNNSIERKLYNNEPVVTFKDIDLVHERPEGTASRNFRTNKKHFIENVDFYYMNVDKCKNDEIRRFGIESPRGGYLFTESGYLMLVKSFTDDLAWEVQRQLVNSYFRLKDETYEQLELEPYKLEKKTYKGKPVMTVRDIVYLTGQSRDSLNWIIKRDGLGLLLQGRSLEDFRQENNFISKATRRINILYYDDVYELTKKHNIPGEMKCEIDDYFNDPSIPIGEKKIKVKDVEILQKVERLKCLYFLIQRMGIDDKMKGDMTEIISERYVEFGFLNNKCRSLSINSLEGWNFDCVYGDFKRMIRNN</sequence>
<accession>A0AA49X275</accession>
<protein>
    <recommendedName>
        <fullName evidence="1">KilA-N DNA-binding domain-containing protein</fullName>
    </recommendedName>
</protein>
<dbReference type="EMBL" id="OQ890315">
    <property type="protein sequence ID" value="WLJ25713.1"/>
    <property type="molecule type" value="Genomic_DNA"/>
</dbReference>
<proteinExistence type="predicted"/>
<dbReference type="Pfam" id="PF10543">
    <property type="entry name" value="ORF6N"/>
    <property type="match status" value="1"/>
</dbReference>
<feature type="domain" description="KilA-N DNA-binding" evidence="1">
    <location>
        <begin position="16"/>
        <end position="93"/>
    </location>
</feature>
<organism evidence="2">
    <name type="scientific">Firmicutes phage HS08</name>
    <dbReference type="NCBI Taxonomy" id="3056391"/>
    <lineage>
        <taxon>Viruses</taxon>
    </lineage>
</organism>
<name>A0AA49X275_9VIRU</name>
<evidence type="ECO:0000313" key="2">
    <source>
        <dbReference type="EMBL" id="WLJ25713.1"/>
    </source>
</evidence>